<dbReference type="AlphaFoldDB" id="A0AAN6YRY7"/>
<dbReference type="Pfam" id="PF14856">
    <property type="entry name" value="Hce2"/>
    <property type="match status" value="1"/>
</dbReference>
<feature type="domain" description="Ecp2 effector protein-like" evidence="2">
    <location>
        <begin position="37"/>
        <end position="136"/>
    </location>
</feature>
<evidence type="ECO:0000313" key="4">
    <source>
        <dbReference type="Proteomes" id="UP001301958"/>
    </source>
</evidence>
<accession>A0AAN6YRY7</accession>
<evidence type="ECO:0000259" key="2">
    <source>
        <dbReference type="Pfam" id="PF14856"/>
    </source>
</evidence>
<dbReference type="EMBL" id="MU865522">
    <property type="protein sequence ID" value="KAK4221717.1"/>
    <property type="molecule type" value="Genomic_DNA"/>
</dbReference>
<sequence>MKLLFSILLSSLLATLVDTSPLTSPANSNLVRRQAICDPSDPIDRTTGASPKVSDCQSLVGWIDPNNWYDVSIVQQGLEAWGTCIIRFQTTMLDSDSHYRIYGGDLKVWLQNSIDKYGRDMGDGIPRVGTMGEVACCPHGACPREWGVYHKDLHFTRRSRPRTVRIAMLRIKTWFPLDIELEDEEGKDGRSLGIKKQRERM</sequence>
<feature type="signal peptide" evidence="1">
    <location>
        <begin position="1"/>
        <end position="19"/>
    </location>
</feature>
<dbReference type="InterPro" id="IPR029226">
    <property type="entry name" value="Ecp2-like"/>
</dbReference>
<organism evidence="3 4">
    <name type="scientific">Podospora fimiseda</name>
    <dbReference type="NCBI Taxonomy" id="252190"/>
    <lineage>
        <taxon>Eukaryota</taxon>
        <taxon>Fungi</taxon>
        <taxon>Dikarya</taxon>
        <taxon>Ascomycota</taxon>
        <taxon>Pezizomycotina</taxon>
        <taxon>Sordariomycetes</taxon>
        <taxon>Sordariomycetidae</taxon>
        <taxon>Sordariales</taxon>
        <taxon>Podosporaceae</taxon>
        <taxon>Podospora</taxon>
    </lineage>
</organism>
<reference evidence="3" key="1">
    <citation type="journal article" date="2023" name="Mol. Phylogenet. Evol.">
        <title>Genome-scale phylogeny and comparative genomics of the fungal order Sordariales.</title>
        <authorList>
            <person name="Hensen N."/>
            <person name="Bonometti L."/>
            <person name="Westerberg I."/>
            <person name="Brannstrom I.O."/>
            <person name="Guillou S."/>
            <person name="Cros-Aarteil S."/>
            <person name="Calhoun S."/>
            <person name="Haridas S."/>
            <person name="Kuo A."/>
            <person name="Mondo S."/>
            <person name="Pangilinan J."/>
            <person name="Riley R."/>
            <person name="LaButti K."/>
            <person name="Andreopoulos B."/>
            <person name="Lipzen A."/>
            <person name="Chen C."/>
            <person name="Yan M."/>
            <person name="Daum C."/>
            <person name="Ng V."/>
            <person name="Clum A."/>
            <person name="Steindorff A."/>
            <person name="Ohm R.A."/>
            <person name="Martin F."/>
            <person name="Silar P."/>
            <person name="Natvig D.O."/>
            <person name="Lalanne C."/>
            <person name="Gautier V."/>
            <person name="Ament-Velasquez S.L."/>
            <person name="Kruys A."/>
            <person name="Hutchinson M.I."/>
            <person name="Powell A.J."/>
            <person name="Barry K."/>
            <person name="Miller A.N."/>
            <person name="Grigoriev I.V."/>
            <person name="Debuchy R."/>
            <person name="Gladieux P."/>
            <person name="Hiltunen Thoren M."/>
            <person name="Johannesson H."/>
        </authorList>
    </citation>
    <scope>NUCLEOTIDE SEQUENCE</scope>
    <source>
        <strain evidence="3">CBS 990.96</strain>
    </source>
</reference>
<name>A0AAN6YRY7_9PEZI</name>
<dbReference type="Proteomes" id="UP001301958">
    <property type="component" value="Unassembled WGS sequence"/>
</dbReference>
<comment type="caution">
    <text evidence="3">The sequence shown here is derived from an EMBL/GenBank/DDBJ whole genome shotgun (WGS) entry which is preliminary data.</text>
</comment>
<keyword evidence="1" id="KW-0732">Signal</keyword>
<evidence type="ECO:0000313" key="3">
    <source>
        <dbReference type="EMBL" id="KAK4221717.1"/>
    </source>
</evidence>
<keyword evidence="4" id="KW-1185">Reference proteome</keyword>
<reference evidence="3" key="2">
    <citation type="submission" date="2023-05" db="EMBL/GenBank/DDBJ databases">
        <authorList>
            <consortium name="Lawrence Berkeley National Laboratory"/>
            <person name="Steindorff A."/>
            <person name="Hensen N."/>
            <person name="Bonometti L."/>
            <person name="Westerberg I."/>
            <person name="Brannstrom I.O."/>
            <person name="Guillou S."/>
            <person name="Cros-Aarteil S."/>
            <person name="Calhoun S."/>
            <person name="Haridas S."/>
            <person name="Kuo A."/>
            <person name="Mondo S."/>
            <person name="Pangilinan J."/>
            <person name="Riley R."/>
            <person name="Labutti K."/>
            <person name="Andreopoulos B."/>
            <person name="Lipzen A."/>
            <person name="Chen C."/>
            <person name="Yanf M."/>
            <person name="Daum C."/>
            <person name="Ng V."/>
            <person name="Clum A."/>
            <person name="Ohm R."/>
            <person name="Martin F."/>
            <person name="Silar P."/>
            <person name="Natvig D."/>
            <person name="Lalanne C."/>
            <person name="Gautier V."/>
            <person name="Ament-Velasquez S.L."/>
            <person name="Kruys A."/>
            <person name="Hutchinson M.I."/>
            <person name="Powell A.J."/>
            <person name="Barry K."/>
            <person name="Miller A.N."/>
            <person name="Grigoriev I.V."/>
            <person name="Debuchy R."/>
            <person name="Gladieux P."/>
            <person name="Thoren M.H."/>
            <person name="Johannesson H."/>
        </authorList>
    </citation>
    <scope>NUCLEOTIDE SEQUENCE</scope>
    <source>
        <strain evidence="3">CBS 990.96</strain>
    </source>
</reference>
<protein>
    <recommendedName>
        <fullName evidence="2">Ecp2 effector protein-like domain-containing protein</fullName>
    </recommendedName>
</protein>
<evidence type="ECO:0000256" key="1">
    <source>
        <dbReference type="SAM" id="SignalP"/>
    </source>
</evidence>
<feature type="chain" id="PRO_5042932342" description="Ecp2 effector protein-like domain-containing protein" evidence="1">
    <location>
        <begin position="20"/>
        <end position="201"/>
    </location>
</feature>
<proteinExistence type="predicted"/>
<gene>
    <name evidence="3" type="ORF">QBC38DRAFT_448926</name>
</gene>